<protein>
    <submittedName>
        <fullName evidence="2">Uncharacterized protein</fullName>
    </submittedName>
</protein>
<evidence type="ECO:0000313" key="3">
    <source>
        <dbReference type="Proteomes" id="UP000296049"/>
    </source>
</evidence>
<sequence>LKVAKLEERLDELNEEFFDLTVRALSMKEDGESLEEELRMQEEAFTTASNKRVWGAQQYSELLDSWATKRDEALLLEIRKNCIARRIEEMEAELFYLQQSKIGTSQFP</sequence>
<proteinExistence type="predicted"/>
<name>R0KSU1_ANAPL</name>
<dbReference type="Proteomes" id="UP000296049">
    <property type="component" value="Unassembled WGS sequence"/>
</dbReference>
<evidence type="ECO:0000256" key="1">
    <source>
        <dbReference type="SAM" id="Coils"/>
    </source>
</evidence>
<gene>
    <name evidence="2" type="ORF">Anapl_06766</name>
</gene>
<organism evidence="2 3">
    <name type="scientific">Anas platyrhynchos</name>
    <name type="common">Mallard</name>
    <name type="synonym">Anas boschas</name>
    <dbReference type="NCBI Taxonomy" id="8839"/>
    <lineage>
        <taxon>Eukaryota</taxon>
        <taxon>Metazoa</taxon>
        <taxon>Chordata</taxon>
        <taxon>Craniata</taxon>
        <taxon>Vertebrata</taxon>
        <taxon>Euteleostomi</taxon>
        <taxon>Archelosauria</taxon>
        <taxon>Archosauria</taxon>
        <taxon>Dinosauria</taxon>
        <taxon>Saurischia</taxon>
        <taxon>Theropoda</taxon>
        <taxon>Coelurosauria</taxon>
        <taxon>Aves</taxon>
        <taxon>Neognathae</taxon>
        <taxon>Galloanserae</taxon>
        <taxon>Anseriformes</taxon>
        <taxon>Anatidae</taxon>
        <taxon>Anatinae</taxon>
        <taxon>Anas</taxon>
    </lineage>
</organism>
<keyword evidence="3" id="KW-1185">Reference proteome</keyword>
<feature type="non-terminal residue" evidence="2">
    <location>
        <position position="108"/>
    </location>
</feature>
<feature type="non-terminal residue" evidence="2">
    <location>
        <position position="1"/>
    </location>
</feature>
<keyword evidence="1" id="KW-0175">Coiled coil</keyword>
<evidence type="ECO:0000313" key="2">
    <source>
        <dbReference type="EMBL" id="EOA96328.1"/>
    </source>
</evidence>
<dbReference type="EMBL" id="KB744031">
    <property type="protein sequence ID" value="EOA96328.1"/>
    <property type="molecule type" value="Genomic_DNA"/>
</dbReference>
<feature type="coiled-coil region" evidence="1">
    <location>
        <begin position="3"/>
        <end position="44"/>
    </location>
</feature>
<dbReference type="AlphaFoldDB" id="R0KSU1"/>
<reference evidence="3" key="1">
    <citation type="journal article" date="2013" name="Nat. Genet.">
        <title>The duck genome and transcriptome provide insight into an avian influenza virus reservoir species.</title>
        <authorList>
            <person name="Huang Y."/>
            <person name="Li Y."/>
            <person name="Burt D.W."/>
            <person name="Chen H."/>
            <person name="Zhang Y."/>
            <person name="Qian W."/>
            <person name="Kim H."/>
            <person name="Gan S."/>
            <person name="Zhao Y."/>
            <person name="Li J."/>
            <person name="Yi K."/>
            <person name="Feng H."/>
            <person name="Zhu P."/>
            <person name="Li B."/>
            <person name="Liu Q."/>
            <person name="Fairley S."/>
            <person name="Magor K.E."/>
            <person name="Du Z."/>
            <person name="Hu X."/>
            <person name="Goodman L."/>
            <person name="Tafer H."/>
            <person name="Vignal A."/>
            <person name="Lee T."/>
            <person name="Kim K.W."/>
            <person name="Sheng Z."/>
            <person name="An Y."/>
            <person name="Searle S."/>
            <person name="Herrero J."/>
            <person name="Groenen M.A."/>
            <person name="Crooijmans R.P."/>
            <person name="Faraut T."/>
            <person name="Cai Q."/>
            <person name="Webster R.G."/>
            <person name="Aldridge J.R."/>
            <person name="Warren W.C."/>
            <person name="Bartschat S."/>
            <person name="Kehr S."/>
            <person name="Marz M."/>
            <person name="Stadler P.F."/>
            <person name="Smith J."/>
            <person name="Kraus R.H."/>
            <person name="Zhao Y."/>
            <person name="Ren L."/>
            <person name="Fei J."/>
            <person name="Morisson M."/>
            <person name="Kaiser P."/>
            <person name="Griffin D.K."/>
            <person name="Rao M."/>
            <person name="Pitel F."/>
            <person name="Wang J."/>
            <person name="Li N."/>
        </authorList>
    </citation>
    <scope>NUCLEOTIDE SEQUENCE [LARGE SCALE GENOMIC DNA]</scope>
</reference>
<accession>R0KSU1</accession>